<dbReference type="AlphaFoldDB" id="A0A0K8MEX2"/>
<protein>
    <submittedName>
        <fullName evidence="1">Uncharacterized protein</fullName>
    </submittedName>
</protein>
<evidence type="ECO:0000313" key="2">
    <source>
        <dbReference type="Proteomes" id="UP000036771"/>
    </source>
</evidence>
<sequence>MLLAIVSVMTAGAKGIAVIGALHDTKNPQPLAQLLRHIIDNSGKNYAF</sequence>
<gene>
    <name evidence="1" type="ORF">Cva_01750</name>
</gene>
<dbReference type="Proteomes" id="UP000036771">
    <property type="component" value="Unassembled WGS sequence"/>
</dbReference>
<keyword evidence="2" id="KW-1185">Reference proteome</keyword>
<comment type="caution">
    <text evidence="1">The sequence shown here is derived from an EMBL/GenBank/DDBJ whole genome shotgun (WGS) entry which is preliminary data.</text>
</comment>
<organism evidence="1 2">
    <name type="scientific">Caedimonas varicaedens</name>
    <dbReference type="NCBI Taxonomy" id="1629334"/>
    <lineage>
        <taxon>Bacteria</taxon>
        <taxon>Pseudomonadati</taxon>
        <taxon>Pseudomonadota</taxon>
        <taxon>Alphaproteobacteria</taxon>
        <taxon>Holosporales</taxon>
        <taxon>Caedimonadaceae</taxon>
        <taxon>Caedimonas</taxon>
    </lineage>
</organism>
<dbReference type="EMBL" id="BBVC01000129">
    <property type="protein sequence ID" value="GAO99075.1"/>
    <property type="molecule type" value="Genomic_DNA"/>
</dbReference>
<evidence type="ECO:0000313" key="1">
    <source>
        <dbReference type="EMBL" id="GAO99075.1"/>
    </source>
</evidence>
<proteinExistence type="predicted"/>
<accession>A0A0K8MEX2</accession>
<reference evidence="1 2" key="1">
    <citation type="submission" date="2015-03" db="EMBL/GenBank/DDBJ databases">
        <title>Caedibacter varicaedens, whole genome shotgun sequence.</title>
        <authorList>
            <person name="Suzuki H."/>
            <person name="Dapper A.L."/>
            <person name="Gibson A.K."/>
            <person name="Jackson C."/>
            <person name="Lee H."/>
            <person name="Pejaver V.R."/>
            <person name="Doak T."/>
            <person name="Lynch M."/>
        </authorList>
    </citation>
    <scope>NUCLEOTIDE SEQUENCE [LARGE SCALE GENOMIC DNA]</scope>
</reference>
<dbReference type="STRING" id="1629334.Cva_01750"/>
<name>A0A0K8MEX2_9PROT</name>